<evidence type="ECO:0000259" key="5">
    <source>
        <dbReference type="PROSITE" id="PS50600"/>
    </source>
</evidence>
<reference evidence="7" key="1">
    <citation type="submission" date="2022-11" db="UniProtKB">
        <authorList>
            <consortium name="WormBaseParasite"/>
        </authorList>
    </citation>
    <scope>IDENTIFICATION</scope>
</reference>
<comment type="similarity">
    <text evidence="1">Belongs to the peptidase C48 family.</text>
</comment>
<dbReference type="InterPro" id="IPR001810">
    <property type="entry name" value="F-box_dom"/>
</dbReference>
<dbReference type="PROSITE" id="PS50600">
    <property type="entry name" value="ULP_PROTEASE"/>
    <property type="match status" value="1"/>
</dbReference>
<dbReference type="Proteomes" id="UP000887574">
    <property type="component" value="Unplaced"/>
</dbReference>
<dbReference type="InterPro" id="IPR032675">
    <property type="entry name" value="LRR_dom_sf"/>
</dbReference>
<dbReference type="SUPFAM" id="SSF54001">
    <property type="entry name" value="Cysteine proteinases"/>
    <property type="match status" value="1"/>
</dbReference>
<name>A0A915DY04_9BILA</name>
<feature type="domain" description="Ubiquitin-like protease family profile" evidence="5">
    <location>
        <begin position="199"/>
        <end position="355"/>
    </location>
</feature>
<evidence type="ECO:0000256" key="2">
    <source>
        <dbReference type="ARBA" id="ARBA00022670"/>
    </source>
</evidence>
<dbReference type="Pfam" id="PF12937">
    <property type="entry name" value="F-box-like"/>
    <property type="match status" value="1"/>
</dbReference>
<dbReference type="InterPro" id="IPR003653">
    <property type="entry name" value="Peptidase_C48_C"/>
</dbReference>
<keyword evidence="6" id="KW-1185">Reference proteome</keyword>
<organism evidence="6 7">
    <name type="scientific">Ditylenchus dipsaci</name>
    <dbReference type="NCBI Taxonomy" id="166011"/>
    <lineage>
        <taxon>Eukaryota</taxon>
        <taxon>Metazoa</taxon>
        <taxon>Ecdysozoa</taxon>
        <taxon>Nematoda</taxon>
        <taxon>Chromadorea</taxon>
        <taxon>Rhabditida</taxon>
        <taxon>Tylenchina</taxon>
        <taxon>Tylenchomorpha</taxon>
        <taxon>Sphaerularioidea</taxon>
        <taxon>Anguinidae</taxon>
        <taxon>Anguininae</taxon>
        <taxon>Ditylenchus</taxon>
    </lineage>
</organism>
<dbReference type="WBParaSite" id="jg24143.2">
    <property type="protein sequence ID" value="jg24143.2"/>
    <property type="gene ID" value="jg24143"/>
</dbReference>
<evidence type="ECO:0000313" key="7">
    <source>
        <dbReference type="WBParaSite" id="jg24143.2"/>
    </source>
</evidence>
<accession>A0A915DY04</accession>
<dbReference type="InterPro" id="IPR038765">
    <property type="entry name" value="Papain-like_cys_pep_sf"/>
</dbReference>
<dbReference type="GO" id="GO:0006508">
    <property type="term" value="P:proteolysis"/>
    <property type="evidence" value="ECO:0007669"/>
    <property type="project" value="UniProtKB-KW"/>
</dbReference>
<dbReference type="GO" id="GO:0008234">
    <property type="term" value="F:cysteine-type peptidase activity"/>
    <property type="evidence" value="ECO:0007669"/>
    <property type="project" value="InterPro"/>
</dbReference>
<dbReference type="SUPFAM" id="SSF52047">
    <property type="entry name" value="RNI-like"/>
    <property type="match status" value="1"/>
</dbReference>
<sequence>MASWLYVVIEEAEASLRERLESSPGTSITYYLTDEDIESINSMSIESSEGDVQSGTTLSPVQATTFTRTKAVVDFLGESACALLRGSITTEAHEIACPSTSALQNCEVNSAVFYCHPADLGETQDVCRSYPKAPSTCAYGVKAVKRSRVMSSDSDQSSSSGNIYPSVIRIRRPEEVEMPFESELNIDEVQRMPQEEARVLLTTRIFDIDGSAEGRSITQNVINVYNQVLLREIRHLATTHILPAAEYREGEALTSHETRITSDELNRASQLLIPFHTGRNHWILLSIDTVTGMITAMDSMLDKTRTTSILRSLRNLLESIEPDRLDWTIRIIDVPQQTSSSNNCGIAVIVNCWRLLAGAPLIYSPSQLANSRKIILRNLLHATEFQHLDSLAETQEEQVKSTSQTIADIPVTASDTQDSQESDSSIKILNTPMREVKEEVAGDIFSLGEKFAVRAQKSFWRLYSKKAPGSKSFTCSTCENSFMVRKQEGKIIVPSVSISVPSLRFDENNTPIFSGKHRDACKGFALQVVKEIENGGQLPRIQWKLEKFIHVYQGKPWHPEIQSILNARLVESSTLDSASDSESSASGASERFENLFPGKPASYGTGYVIVSVPDQRDSKAAIIYAGISGDSAKTESQASQQWSSRMLMHAKSHLFQKYKEIRFYKVLERASIEAIRYWEFSTVYAKNLIDSTVTQYPLDRPHNDEYYLELRNIEYPSHYLTIETITPQQAEEWMAKAYAEILSALKKNTAIVKKILQMAEKQELGLTSPERLKPSSSNGASAMEKRKLVDTANISKLKKPKATTDCQISPISSDCISENLLQIRFIEDLSDNELILIFEWLRAGDLLTVEQVSHRWNRLARNRSWSKMKIFGSSQFAPIFRKGAKRRATLVEAPRKLTAAKLKTIFERCGRHLLELNFEKFEVCLQPKDFELLSMTSNLTHLNLSGVLLKENALELIAKHLHSTLKSVYLSGKVVLNFSDYFAQDGMGSLITTFFKQCSGIEFLHMSKVEITYESPQPVYTLPDALKYLQMDDSFNYNLFLKAAVDNPAIDLRVVDSSHFHGLNTTLETLNYLSKMPNLQFIQLDLSSCESLEEVAPLFAALKNLRGISLERVDSQIISSIVSNCRQLEHLSLTRNGSAGGESLKDSLIKLANLPNLRSVSLNYLTSSEHDEEYFSDQSNDSNEDNNNAVNDISNYDKCDVYERLLEALAMTGVLESLEIVDCIELDMETVCQLLKSCPKLNSIYVDIKSKLAYPTLFETMDEIRGKDTKPKNRFDPRILHIKQWSIPGKRRHEWVRFYEDDVPCFRIAQEIRLGVLSDKPSYLCRPVFEEEENKPKYNHQD</sequence>
<dbReference type="Gene3D" id="3.80.10.10">
    <property type="entry name" value="Ribonuclease Inhibitor"/>
    <property type="match status" value="1"/>
</dbReference>
<evidence type="ECO:0000313" key="6">
    <source>
        <dbReference type="Proteomes" id="UP000887574"/>
    </source>
</evidence>
<evidence type="ECO:0000256" key="3">
    <source>
        <dbReference type="ARBA" id="ARBA00022801"/>
    </source>
</evidence>
<keyword evidence="3" id="KW-0378">Hydrolase</keyword>
<dbReference type="Pfam" id="PF02902">
    <property type="entry name" value="Peptidase_C48"/>
    <property type="match status" value="1"/>
</dbReference>
<feature type="domain" description="F-box" evidence="4">
    <location>
        <begin position="823"/>
        <end position="868"/>
    </location>
</feature>
<protein>
    <submittedName>
        <fullName evidence="7">Ubiquitin-like protease family profile domain-containing protein</fullName>
    </submittedName>
</protein>
<dbReference type="SUPFAM" id="SSF81383">
    <property type="entry name" value="F-box domain"/>
    <property type="match status" value="1"/>
</dbReference>
<dbReference type="Gene3D" id="1.20.1280.50">
    <property type="match status" value="1"/>
</dbReference>
<keyword evidence="2" id="KW-0645">Protease</keyword>
<evidence type="ECO:0000259" key="4">
    <source>
        <dbReference type="PROSITE" id="PS50181"/>
    </source>
</evidence>
<evidence type="ECO:0000256" key="1">
    <source>
        <dbReference type="ARBA" id="ARBA00005234"/>
    </source>
</evidence>
<dbReference type="PROSITE" id="PS50181">
    <property type="entry name" value="FBOX"/>
    <property type="match status" value="1"/>
</dbReference>
<proteinExistence type="inferred from homology"/>
<dbReference type="InterPro" id="IPR036047">
    <property type="entry name" value="F-box-like_dom_sf"/>
</dbReference>
<dbReference type="Gene3D" id="3.40.395.10">
    <property type="entry name" value="Adenoviral Proteinase, Chain A"/>
    <property type="match status" value="1"/>
</dbReference>